<protein>
    <recommendedName>
        <fullName evidence="7">MFS transporter</fullName>
    </recommendedName>
</protein>
<keyword evidence="1 4" id="KW-0812">Transmembrane</keyword>
<proteinExistence type="predicted"/>
<sequence length="415" mass="44810">MIFRFSLYGFLKNLRFFEAFLILALRERGFDFLAIGTLISVREITTHILEIPSGAAADAWGRKLCMVGSMSAYVACFLLLGAAQSFAPLAAAMVLYGLGDAFRSGTHKAMIYAWLREQGRQSEKTAVYGYTRSWSKKGSAISALIAAALVSWSGSYASVFYWSALPSLLNVINLATYPKSLDIGCAGFRKGVLKAAFATLADSFREFRQHRPLRRLVGDSLAMEGGYEVVKDYLQPVLQTAALTLPIMGGGDPLSRTAWITGITYALVFFLGSAASRRAHRWEEWAGGSEAATRRLLGISGLILGLLPLALLAGLPWVAALAFVGLGVLQNLWRPIQVGRFDDHSSEGIGATVLSVEAQAKSVAAALWAPLLGACIDVHARGDEAVAISSLWPICLPALPLVLAWACRFRRTTVA</sequence>
<keyword evidence="3 4" id="KW-0472">Membrane</keyword>
<dbReference type="InterPro" id="IPR036259">
    <property type="entry name" value="MFS_trans_sf"/>
</dbReference>
<dbReference type="InterPro" id="IPR011701">
    <property type="entry name" value="MFS"/>
</dbReference>
<reference evidence="5 6" key="1">
    <citation type="submission" date="2024-02" db="EMBL/GenBank/DDBJ databases">
        <title>Haloferula sargassicola NBRC 104335.</title>
        <authorList>
            <person name="Ichikawa N."/>
            <person name="Katano-Makiyama Y."/>
            <person name="Hidaka K."/>
        </authorList>
    </citation>
    <scope>NUCLEOTIDE SEQUENCE [LARGE SCALE GENOMIC DNA]</scope>
    <source>
        <strain evidence="5 6">NBRC 104335</strain>
    </source>
</reference>
<keyword evidence="6" id="KW-1185">Reference proteome</keyword>
<evidence type="ECO:0000256" key="3">
    <source>
        <dbReference type="ARBA" id="ARBA00023136"/>
    </source>
</evidence>
<dbReference type="Pfam" id="PF07690">
    <property type="entry name" value="MFS_1"/>
    <property type="match status" value="1"/>
</dbReference>
<name>A0ABP9UKY7_9BACT</name>
<organism evidence="5 6">
    <name type="scientific">Haloferula sargassicola</name>
    <dbReference type="NCBI Taxonomy" id="490096"/>
    <lineage>
        <taxon>Bacteria</taxon>
        <taxon>Pseudomonadati</taxon>
        <taxon>Verrucomicrobiota</taxon>
        <taxon>Verrucomicrobiia</taxon>
        <taxon>Verrucomicrobiales</taxon>
        <taxon>Verrucomicrobiaceae</taxon>
        <taxon>Haloferula</taxon>
    </lineage>
</organism>
<evidence type="ECO:0008006" key="7">
    <source>
        <dbReference type="Google" id="ProtNLM"/>
    </source>
</evidence>
<dbReference type="PANTHER" id="PTHR23530:SF1">
    <property type="entry name" value="PERMEASE, MAJOR FACILITATOR SUPERFAMILY-RELATED"/>
    <property type="match status" value="1"/>
</dbReference>
<dbReference type="Gene3D" id="1.20.1250.20">
    <property type="entry name" value="MFS general substrate transporter like domains"/>
    <property type="match status" value="1"/>
</dbReference>
<dbReference type="InterPro" id="IPR053160">
    <property type="entry name" value="MFS_DHA3_Transporter"/>
</dbReference>
<gene>
    <name evidence="5" type="ORF">Hsar01_01491</name>
</gene>
<evidence type="ECO:0000256" key="1">
    <source>
        <dbReference type="ARBA" id="ARBA00022692"/>
    </source>
</evidence>
<dbReference type="EMBL" id="BAABRI010000007">
    <property type="protein sequence ID" value="GAA5482273.1"/>
    <property type="molecule type" value="Genomic_DNA"/>
</dbReference>
<dbReference type="Proteomes" id="UP001476282">
    <property type="component" value="Unassembled WGS sequence"/>
</dbReference>
<feature type="transmembrane region" description="Helical" evidence="4">
    <location>
        <begin position="386"/>
        <end position="407"/>
    </location>
</feature>
<feature type="transmembrane region" description="Helical" evidence="4">
    <location>
        <begin position="258"/>
        <end position="275"/>
    </location>
</feature>
<evidence type="ECO:0000313" key="6">
    <source>
        <dbReference type="Proteomes" id="UP001476282"/>
    </source>
</evidence>
<evidence type="ECO:0000256" key="4">
    <source>
        <dbReference type="SAM" id="Phobius"/>
    </source>
</evidence>
<accession>A0ABP9UKY7</accession>
<evidence type="ECO:0000256" key="2">
    <source>
        <dbReference type="ARBA" id="ARBA00022989"/>
    </source>
</evidence>
<keyword evidence="2 4" id="KW-1133">Transmembrane helix</keyword>
<feature type="transmembrane region" description="Helical" evidence="4">
    <location>
        <begin position="72"/>
        <end position="98"/>
    </location>
</feature>
<comment type="caution">
    <text evidence="5">The sequence shown here is derived from an EMBL/GenBank/DDBJ whole genome shotgun (WGS) entry which is preliminary data.</text>
</comment>
<dbReference type="SUPFAM" id="SSF103473">
    <property type="entry name" value="MFS general substrate transporter"/>
    <property type="match status" value="1"/>
</dbReference>
<feature type="transmembrane region" description="Helical" evidence="4">
    <location>
        <begin position="296"/>
        <end position="324"/>
    </location>
</feature>
<dbReference type="RefSeq" id="WP_353566419.1">
    <property type="nucleotide sequence ID" value="NZ_BAABRI010000007.1"/>
</dbReference>
<dbReference type="PANTHER" id="PTHR23530">
    <property type="entry name" value="TRANSPORT PROTEIN-RELATED"/>
    <property type="match status" value="1"/>
</dbReference>
<evidence type="ECO:0000313" key="5">
    <source>
        <dbReference type="EMBL" id="GAA5482273.1"/>
    </source>
</evidence>
<feature type="transmembrane region" description="Helical" evidence="4">
    <location>
        <begin position="140"/>
        <end position="164"/>
    </location>
</feature>